<feature type="domain" description="Heterokaryon incompatibility" evidence="1">
    <location>
        <begin position="292"/>
        <end position="449"/>
    </location>
</feature>
<gene>
    <name evidence="2" type="ORF">FPRO_12751</name>
</gene>
<dbReference type="RefSeq" id="XP_031088674.1">
    <property type="nucleotide sequence ID" value="XM_031223301.1"/>
</dbReference>
<sequence length="778" mass="88040">MPLELRLQSDRAIVSSDENDWIQHLHNEFTDSDLDSINVDSIEEIFEKLGKFNILGLLNLAIRLRDLSTSLKGRISSALTNLGFRAPRVPMDQEGRCIRCGNMHRIMSYLHEMEISSKAGCPSCHILATGIQLYLKNKKTFHSGRLLVMKDWNTGCAGRQFIQTNVRSAAMPGALGVRVFLDSGGDMKHLFTDARKVPMKFVGELNFFGLDGSPTSWDSVGLAAEISGDTSSDAAFGWFRNQLESCVQNHRLCNEFNIAKLPHRVLDLGPPGTAGLDTDIKLVSTLGLQDRYVCLSYCWGGTIDIRLLRNRYHGYLRRILWDILPQGYQDAIQLTRKLGIRYIWIDSLCIVQDDEDDWRQQASLMAQIFRNAYVAIAATKSRNPNDGYFSVSPSKFIATRIESQAQNGEARHAFVRQTIPHFFSSTVSPNRDFTKGNFPLLSRGWVFQERLLSPRVLHLGDVEMAWECNESCACECIGETRTYESEPRWTHTKGGYTRRMAEAKSEKDVQPEWRSIVEHYTKTSLTYRRDVLAAISGVVRDMKRHRSDRYLAGVWEDSVLEDLAWMSCDRTKARPSGWNAPSWSWASVAAPVKFLNRRTFLNGRYIQDMEFLGHRTRFFEAGITAVGQDETAQLSAAHMVLVGPMISAKLDEDPDILSQRQLYLATNKDRSLVFAPDYDLGREGPSCVPMGTTIYILHLCQEPKFSDEKRRDTTRKVFSLVLRRLHGLNGSNGQMVRSSEDPTDGTYERIGIMFQGPDQAYSEGYVAAHGVDCVVKLM</sequence>
<evidence type="ECO:0000313" key="2">
    <source>
        <dbReference type="EMBL" id="CZR48141.1"/>
    </source>
</evidence>
<name>A0A1L7W6Z1_FUSPR</name>
<comment type="caution">
    <text evidence="2">The sequence shown here is derived from an EMBL/GenBank/DDBJ whole genome shotgun (WGS) entry which is preliminary data.</text>
</comment>
<protein>
    <submittedName>
        <fullName evidence="2">Related to tol protein</fullName>
    </submittedName>
</protein>
<evidence type="ECO:0000259" key="1">
    <source>
        <dbReference type="Pfam" id="PF06985"/>
    </source>
</evidence>
<keyword evidence="3" id="KW-1185">Reference proteome</keyword>
<dbReference type="Proteomes" id="UP000183971">
    <property type="component" value="Unassembled WGS sequence"/>
</dbReference>
<dbReference type="AlphaFoldDB" id="A0A1L7W6Z1"/>
<proteinExistence type="predicted"/>
<dbReference type="PANTHER" id="PTHR33112:SF16">
    <property type="entry name" value="HETEROKARYON INCOMPATIBILITY DOMAIN-CONTAINING PROTEIN"/>
    <property type="match status" value="1"/>
</dbReference>
<accession>A0A1L7W6Z1</accession>
<organism evidence="2 3">
    <name type="scientific">Fusarium proliferatum (strain ET1)</name>
    <name type="common">Orchid endophyte fungus</name>
    <dbReference type="NCBI Taxonomy" id="1227346"/>
    <lineage>
        <taxon>Eukaryota</taxon>
        <taxon>Fungi</taxon>
        <taxon>Dikarya</taxon>
        <taxon>Ascomycota</taxon>
        <taxon>Pezizomycotina</taxon>
        <taxon>Sordariomycetes</taxon>
        <taxon>Hypocreomycetidae</taxon>
        <taxon>Hypocreales</taxon>
        <taxon>Nectriaceae</taxon>
        <taxon>Fusarium</taxon>
        <taxon>Fusarium fujikuroi species complex</taxon>
    </lineage>
</organism>
<dbReference type="PANTHER" id="PTHR33112">
    <property type="entry name" value="DOMAIN PROTEIN, PUTATIVE-RELATED"/>
    <property type="match status" value="1"/>
</dbReference>
<evidence type="ECO:0000313" key="3">
    <source>
        <dbReference type="Proteomes" id="UP000183971"/>
    </source>
</evidence>
<reference evidence="3" key="1">
    <citation type="journal article" date="2016" name="Genome Biol. Evol.">
        <title>Comparative 'omics' of the Fusarium fujikuroi species complex highlights differences in genetic potential and metabolite synthesis.</title>
        <authorList>
            <person name="Niehaus E.-M."/>
            <person name="Muensterkoetter M."/>
            <person name="Proctor R.H."/>
            <person name="Brown D.W."/>
            <person name="Sharon A."/>
            <person name="Idan Y."/>
            <person name="Oren-Young L."/>
            <person name="Sieber C.M."/>
            <person name="Novak O."/>
            <person name="Pencik A."/>
            <person name="Tarkowska D."/>
            <person name="Hromadova K."/>
            <person name="Freeman S."/>
            <person name="Maymon M."/>
            <person name="Elazar M."/>
            <person name="Youssef S.A."/>
            <person name="El-Shabrawy E.S.M."/>
            <person name="Shalaby A.B.A."/>
            <person name="Houterman P."/>
            <person name="Brock N.L."/>
            <person name="Burkhardt I."/>
            <person name="Tsavkelova E.A."/>
            <person name="Dickschat J.S."/>
            <person name="Galuszka P."/>
            <person name="Gueldener U."/>
            <person name="Tudzynski B."/>
        </authorList>
    </citation>
    <scope>NUCLEOTIDE SEQUENCE [LARGE SCALE GENOMIC DNA]</scope>
    <source>
        <strain evidence="3">ET1</strain>
    </source>
</reference>
<dbReference type="Pfam" id="PF06985">
    <property type="entry name" value="HET"/>
    <property type="match status" value="1"/>
</dbReference>
<dbReference type="InterPro" id="IPR010730">
    <property type="entry name" value="HET"/>
</dbReference>
<dbReference type="EMBL" id="FJOF01000013">
    <property type="protein sequence ID" value="CZR48141.1"/>
    <property type="molecule type" value="Genomic_DNA"/>
</dbReference>
<dbReference type="VEuPathDB" id="FungiDB:FPRO_12751"/>
<dbReference type="GeneID" id="42057615"/>